<dbReference type="Proteomes" id="UP001497482">
    <property type="component" value="Chromosome 7"/>
</dbReference>
<gene>
    <name evidence="1" type="ORF">KC01_LOCUS37925</name>
</gene>
<dbReference type="GO" id="GO:0031122">
    <property type="term" value="P:cytoplasmic microtubule organization"/>
    <property type="evidence" value="ECO:0007669"/>
    <property type="project" value="TreeGrafter"/>
</dbReference>
<name>A0AAV2MEE0_KNICA</name>
<dbReference type="AlphaFoldDB" id="A0AAV2MEE0"/>
<dbReference type="SUPFAM" id="SSF50978">
    <property type="entry name" value="WD40 repeat-like"/>
    <property type="match status" value="1"/>
</dbReference>
<dbReference type="GO" id="GO:0000922">
    <property type="term" value="C:spindle pole"/>
    <property type="evidence" value="ECO:0007669"/>
    <property type="project" value="TreeGrafter"/>
</dbReference>
<evidence type="ECO:0000313" key="1">
    <source>
        <dbReference type="EMBL" id="CAL1611524.1"/>
    </source>
</evidence>
<evidence type="ECO:0000313" key="2">
    <source>
        <dbReference type="Proteomes" id="UP001497482"/>
    </source>
</evidence>
<dbReference type="InterPro" id="IPR001680">
    <property type="entry name" value="WD40_rpt"/>
</dbReference>
<proteinExistence type="predicted"/>
<organism evidence="1 2">
    <name type="scientific">Knipowitschia caucasica</name>
    <name type="common">Caucasian dwarf goby</name>
    <name type="synonym">Pomatoschistus caucasicus</name>
    <dbReference type="NCBI Taxonomy" id="637954"/>
    <lineage>
        <taxon>Eukaryota</taxon>
        <taxon>Metazoa</taxon>
        <taxon>Chordata</taxon>
        <taxon>Craniata</taxon>
        <taxon>Vertebrata</taxon>
        <taxon>Euteleostomi</taxon>
        <taxon>Actinopterygii</taxon>
        <taxon>Neopterygii</taxon>
        <taxon>Teleostei</taxon>
        <taxon>Neoteleostei</taxon>
        <taxon>Acanthomorphata</taxon>
        <taxon>Gobiaria</taxon>
        <taxon>Gobiiformes</taxon>
        <taxon>Gobioidei</taxon>
        <taxon>Gobiidae</taxon>
        <taxon>Gobiinae</taxon>
        <taxon>Knipowitschia</taxon>
    </lineage>
</organism>
<dbReference type="PANTHER" id="PTHR46947:SF1">
    <property type="entry name" value="WD REPEAT-CONTAINING PROTEIN 73"/>
    <property type="match status" value="1"/>
</dbReference>
<dbReference type="EMBL" id="OZ035829">
    <property type="protein sequence ID" value="CAL1611524.1"/>
    <property type="molecule type" value="Genomic_DNA"/>
</dbReference>
<keyword evidence="2" id="KW-1185">Reference proteome</keyword>
<dbReference type="PANTHER" id="PTHR46947">
    <property type="entry name" value="WD REPEAT-CONTAINING PROTEIN 73"/>
    <property type="match status" value="1"/>
</dbReference>
<dbReference type="Gene3D" id="2.130.10.10">
    <property type="entry name" value="YVTN repeat-like/Quinoprotein amine dehydrogenase"/>
    <property type="match status" value="1"/>
</dbReference>
<accession>A0AAV2MEE0</accession>
<evidence type="ECO:0008006" key="3">
    <source>
        <dbReference type="Google" id="ProtNLM"/>
    </source>
</evidence>
<protein>
    <recommendedName>
        <fullName evidence="3">WD repeat domain 73</fullName>
    </recommendedName>
</protein>
<dbReference type="InterPro" id="IPR015943">
    <property type="entry name" value="WD40/YVTN_repeat-like_dom_sf"/>
</dbReference>
<reference evidence="1 2" key="1">
    <citation type="submission" date="2024-04" db="EMBL/GenBank/DDBJ databases">
        <authorList>
            <person name="Waldvogel A.-M."/>
            <person name="Schoenle A."/>
        </authorList>
    </citation>
    <scope>NUCLEOTIDE SEQUENCE [LARGE SCALE GENOMIC DNA]</scope>
</reference>
<dbReference type="SMART" id="SM00320">
    <property type="entry name" value="WD40"/>
    <property type="match status" value="3"/>
</dbReference>
<dbReference type="InterPro" id="IPR036322">
    <property type="entry name" value="WD40_repeat_dom_sf"/>
</dbReference>
<sequence length="380" mass="41092">MLACDTKEDCDDTLDEWFIHSLKTYTDLHVYQLEHPTRVLEWTSGKTVCVAGFSPANNEILELSLPLRLLAEQNKGLRAERDFKILHGGFCEVPVHSFKHVPGTRCAVSNDGCSSSLQLWDLGGAHTDVIRRTGQIHVEAQEVTGGRKVCAPLSHHTSGTTVLHGAMTSDVQLTNISTGQLLCSLHDCPVSQPLSHLRCLSDGTFAVASVDGSILLWDTRSAARPQLRSDPLCILEPGPWTADVLGNLALLSSTSGQTLVLDLRGSDSYVSRAQLKAGGGPSRHVSWAPALDNYVALSGVDALVHIYDASLWGVELQPAHSQFEHKGHAISSPTDVITTSHAWHPERAHTLLSAASDASVHVWDWNHQSEPGGSSGPIRE</sequence>
<dbReference type="InterPro" id="IPR042795">
    <property type="entry name" value="Wdr73"/>
</dbReference>
<dbReference type="GO" id="GO:0005829">
    <property type="term" value="C:cytosol"/>
    <property type="evidence" value="ECO:0007669"/>
    <property type="project" value="TreeGrafter"/>
</dbReference>